<feature type="transmembrane region" description="Helical" evidence="6">
    <location>
        <begin position="594"/>
        <end position="619"/>
    </location>
</feature>
<evidence type="ECO:0000313" key="8">
    <source>
        <dbReference type="Proteomes" id="UP000185612"/>
    </source>
</evidence>
<reference evidence="8" key="1">
    <citation type="submission" date="2016-12" db="EMBL/GenBank/DDBJ databases">
        <authorList>
            <person name="Meng X."/>
        </authorList>
    </citation>
    <scope>NUCLEOTIDE SEQUENCE [LARGE SCALE GENOMIC DNA]</scope>
    <source>
        <strain evidence="8">DSM 20732</strain>
    </source>
</reference>
<evidence type="ECO:0000256" key="1">
    <source>
        <dbReference type="ARBA" id="ARBA00004651"/>
    </source>
</evidence>
<dbReference type="Proteomes" id="UP000185612">
    <property type="component" value="Unassembled WGS sequence"/>
</dbReference>
<proteinExistence type="predicted"/>
<dbReference type="InParanoid" id="A0A1Q5PT89"/>
<feature type="transmembrane region" description="Helical" evidence="6">
    <location>
        <begin position="161"/>
        <end position="188"/>
    </location>
</feature>
<accession>A0A1Q5PT89</accession>
<feature type="transmembrane region" description="Helical" evidence="6">
    <location>
        <begin position="563"/>
        <end position="582"/>
    </location>
</feature>
<feature type="transmembrane region" description="Helical" evidence="6">
    <location>
        <begin position="12"/>
        <end position="37"/>
    </location>
</feature>
<comment type="caution">
    <text evidence="7">The sequence shown here is derived from an EMBL/GenBank/DDBJ whole genome shotgun (WGS) entry which is preliminary data.</text>
</comment>
<keyword evidence="4 6" id="KW-1133">Transmembrane helix</keyword>
<evidence type="ECO:0000256" key="2">
    <source>
        <dbReference type="ARBA" id="ARBA00022475"/>
    </source>
</evidence>
<keyword evidence="2" id="KW-1003">Cell membrane</keyword>
<evidence type="ECO:0000256" key="4">
    <source>
        <dbReference type="ARBA" id="ARBA00022989"/>
    </source>
</evidence>
<dbReference type="Pfam" id="PF03706">
    <property type="entry name" value="LPG_synthase_TM"/>
    <property type="match status" value="1"/>
</dbReference>
<dbReference type="GO" id="GO:0005886">
    <property type="term" value="C:plasma membrane"/>
    <property type="evidence" value="ECO:0007669"/>
    <property type="project" value="UniProtKB-SubCell"/>
</dbReference>
<dbReference type="STRING" id="52770.BSZ40_10825"/>
<dbReference type="AlphaFoldDB" id="A0A1Q5PT89"/>
<sequence>MDLPPAPVHPVADLVSFVLNLAGIGVVVLFAIIANNITHGVTQDVQNAVTLVLRQILLVPVNILEGLLTTIVPIAILMELALRGRRRQVLSALAALLVATLVAIGLDWLTLSFAPLKLQANLATTNDGVTVAIINAALAAVTALLTTIGQRTRLATARFSWPLLLVVVVLSVVRGATTLPSALITVLLGRAVGHLVRYVAGVAPSRATDISLVKAVRRAGLDVCRLVRVDSELATATAQWVTTSSVLGAIPEAKDFAAESQEGPVSGDADPQVEQMGGPAAATSVDAVAPAPLVDIAQVAAEVDTGTIPQLHVPVARVYAAWDNAGQRRDIVVLDGDRQVVGFLRQLWDRLRFQGVRVAPATTLLETANHTALLASAAQRAGVSTPDVIGLAPVEGSIVLVAEHPPLLARLDALPPGVSPAAVADALWQALLRAHLAGLAHRAIDYDSVGVTADGEVWLTDWDAGETATNDLARRVDLAQLLTLLTAYFGEEEALASAGRALPTARLAELAPVLQRIALPRSTWSAVGKDTVKLLRESLLSLIPAGEGGVAPVKLARFSGKSIAMATLGVMAIWAVLGSLNFAEIVAVMRTANLLWLAAAFVLGALGFIGAGLALEAFAVRPLGLWNSIKVQVAASLVALVAPAGMGNAALNLRFVMRKGESTPQAITTVGLVQLAQIVVTLVFLSALALASGDLSNLSLPSPQMLITLAALVLLVAGVMVIRPVREWLWRTAGPTLKQVWPRLVWVAGSPSRLTRGFFGNFLLTASYVAALQACLVAFDYPLPITTVAIAYLASNALGSVIPSPGGVGPVEAALTAALTFAGIPGGVAVSAAFAFRIVTFWGRIPIGWLALRNVQKQGLI</sequence>
<keyword evidence="5 6" id="KW-0472">Membrane</keyword>
<feature type="transmembrane region" description="Helical" evidence="6">
    <location>
        <begin position="758"/>
        <end position="779"/>
    </location>
</feature>
<organism evidence="7 8">
    <name type="scientific">Buchananella hordeovulneris</name>
    <dbReference type="NCBI Taxonomy" id="52770"/>
    <lineage>
        <taxon>Bacteria</taxon>
        <taxon>Bacillati</taxon>
        <taxon>Actinomycetota</taxon>
        <taxon>Actinomycetes</taxon>
        <taxon>Actinomycetales</taxon>
        <taxon>Actinomycetaceae</taxon>
        <taxon>Buchananella</taxon>
    </lineage>
</organism>
<gene>
    <name evidence="7" type="ORF">BSZ40_10825</name>
</gene>
<evidence type="ECO:0000256" key="6">
    <source>
        <dbReference type="SAM" id="Phobius"/>
    </source>
</evidence>
<evidence type="ECO:0000313" key="7">
    <source>
        <dbReference type="EMBL" id="OKL50788.1"/>
    </source>
</evidence>
<name>A0A1Q5PT89_9ACTO</name>
<feature type="transmembrane region" description="Helical" evidence="6">
    <location>
        <begin position="813"/>
        <end position="836"/>
    </location>
</feature>
<feature type="transmembrane region" description="Helical" evidence="6">
    <location>
        <begin position="89"/>
        <end position="109"/>
    </location>
</feature>
<dbReference type="PANTHER" id="PTHR39087:SF2">
    <property type="entry name" value="UPF0104 MEMBRANE PROTEIN MJ1595"/>
    <property type="match status" value="1"/>
</dbReference>
<feature type="transmembrane region" description="Helical" evidence="6">
    <location>
        <begin position="672"/>
        <end position="692"/>
    </location>
</feature>
<dbReference type="PANTHER" id="PTHR39087">
    <property type="entry name" value="UPF0104 MEMBRANE PROTEIN MJ1595"/>
    <property type="match status" value="1"/>
</dbReference>
<dbReference type="InterPro" id="IPR022791">
    <property type="entry name" value="L-PG_synthase/AglD"/>
</dbReference>
<dbReference type="Gene3D" id="1.10.510.10">
    <property type="entry name" value="Transferase(Phosphotransferase) domain 1"/>
    <property type="match status" value="1"/>
</dbReference>
<feature type="transmembrane region" description="Helical" evidence="6">
    <location>
        <begin position="129"/>
        <end position="149"/>
    </location>
</feature>
<dbReference type="EMBL" id="MQVS01000016">
    <property type="protein sequence ID" value="OKL50788.1"/>
    <property type="molecule type" value="Genomic_DNA"/>
</dbReference>
<comment type="subcellular location">
    <subcellularLocation>
        <location evidence="1">Cell membrane</location>
        <topology evidence="1">Multi-pass membrane protein</topology>
    </subcellularLocation>
</comment>
<feature type="transmembrane region" description="Helical" evidence="6">
    <location>
        <begin position="631"/>
        <end position="651"/>
    </location>
</feature>
<keyword evidence="3 6" id="KW-0812">Transmembrane</keyword>
<evidence type="ECO:0000256" key="3">
    <source>
        <dbReference type="ARBA" id="ARBA00022692"/>
    </source>
</evidence>
<protein>
    <submittedName>
        <fullName evidence="7">Uncharacterized protein</fullName>
    </submittedName>
</protein>
<keyword evidence="8" id="KW-1185">Reference proteome</keyword>
<evidence type="ECO:0000256" key="5">
    <source>
        <dbReference type="ARBA" id="ARBA00023136"/>
    </source>
</evidence>
<feature type="transmembrane region" description="Helical" evidence="6">
    <location>
        <begin position="704"/>
        <end position="722"/>
    </location>
</feature>